<sequence>MSLFKGSPYGRRSDVESGSSNSGEPEEEDSSNPFDISRTKNASVDRLRRWRQAALVLNASRRFRYTLDLKKEEEKKEALRKIRAHAQAIRAAYLFKEAGDRLIVPGPTTAGPLNGDFSVAPEQLAVLVKDRNVEALEQYGGVKGVADMLQSNVEKGISGDDSDLLNRRNAYGSNTYPQKPGRSFWRFLWEAWQDLTLIILMIAAVASLVLGIKTEGIKEGWYDGGSIAFAVILVIVVTAISDYRQSLQFQNLNKEKRNIQVEVVRGGRRIEVSIYDIVVGDVIPLNIGDQVPADGILISGHSLAIDESSMTGESKIVQKHAKEPFLMSGCKVADGSGTMLVTSVGVNTEWGLLMASISEDNGEETPLQVRLNGVATLIGIVGLTVALAVLVVLVARYFTGHTKNPDGSPQFVAGQTKVGRAVDGAIKIITIAVTIVVVAVPEGLPLAVTLTLAYSMRKMMADKALVRRLSACETMGSATTICSDKTGTLTLNKMTIVEAYVGGKKIDPPENKSELSPILYSLLVEGITLNSNGSVYVPESGGEEEVTGSPTEKAILNWGIKLGMNFEAIRSESAILHVFPFSSEKKRGGVAGQRPDDQVHIHWKGAAEIVLASCTQYMDEHDHSVKLDEDKTKFFKRAIEDMASRSLRCVAIAYRSFEPDKVPDGEEQLSKWALPEDDLVLLAIVGIKDPCRPGVKDAVRLCQNAGVKVRMVTGDNVQTARAIALECGILASDSDATEPNLIEGRAFRVLTDAQREEVAEKISVMGRSSPNDKLLLVQALRKRGHVVAVTGDGTNDAPALHEADIGLAMGIQGTEVAKESSDIIILDDNFASVVKVVRWGRSVYANIQKFIQFQLTVNVAALVINVVAAISSGDVPLNAVQLLWVNLIMDTLGALALATEPPTNHLMQRSPVGRREPLITNIMWRNLLIQAFYQVAVLLVLNFRGRSLLHLNHSAAEANKVKNTLIFNAFVLCQIFNEFNARKPDEKNIFKGVTKNFLFIGIVGITLVLQVVIIEFLGKFTSTVRLNWKYWIISVIIGFISWPLALVGKFIPVPETPLHELIIRIFCKRRRSQHGGA</sequence>
<dbReference type="Pfam" id="PF00689">
    <property type="entry name" value="Cation_ATPase_C"/>
    <property type="match status" value="1"/>
</dbReference>
<evidence type="ECO:0000256" key="18">
    <source>
        <dbReference type="SAM" id="MobiDB-lite"/>
    </source>
</evidence>
<evidence type="ECO:0000256" key="12">
    <source>
        <dbReference type="ARBA" id="ARBA00022967"/>
    </source>
</evidence>
<dbReference type="PRINTS" id="PR00121">
    <property type="entry name" value="NAKATPASE"/>
</dbReference>
<dbReference type="InterPro" id="IPR006408">
    <property type="entry name" value="P-type_ATPase_IIB"/>
</dbReference>
<feature type="transmembrane region" description="Helical" evidence="17">
    <location>
        <begin position="428"/>
        <end position="454"/>
    </location>
</feature>
<dbReference type="Gene3D" id="3.40.1110.10">
    <property type="entry name" value="Calcium-transporting ATPase, cytoplasmic domain N"/>
    <property type="match status" value="1"/>
</dbReference>
<keyword evidence="3 17" id="KW-0813">Transport</keyword>
<evidence type="ECO:0000259" key="19">
    <source>
        <dbReference type="SMART" id="SM00831"/>
    </source>
</evidence>
<dbReference type="SMART" id="SM00831">
    <property type="entry name" value="Cation_ATPase_N"/>
    <property type="match status" value="1"/>
</dbReference>
<feature type="region of interest" description="Disordered" evidence="18">
    <location>
        <begin position="1"/>
        <end position="37"/>
    </location>
</feature>
<dbReference type="AlphaFoldDB" id="A0A6J1D9U6"/>
<dbReference type="Pfam" id="PF12515">
    <property type="entry name" value="CaATP_NAI"/>
    <property type="match status" value="1"/>
</dbReference>
<dbReference type="SUPFAM" id="SSF56784">
    <property type="entry name" value="HAD-like"/>
    <property type="match status" value="1"/>
</dbReference>
<dbReference type="InterPro" id="IPR001757">
    <property type="entry name" value="P_typ_ATPase"/>
</dbReference>
<dbReference type="PROSITE" id="PS00154">
    <property type="entry name" value="ATPASE_E1_E2"/>
    <property type="match status" value="1"/>
</dbReference>
<keyword evidence="5 17" id="KW-0812">Transmembrane</keyword>
<dbReference type="FunFam" id="1.20.1110.10:FF:000039">
    <property type="entry name" value="Calcium-transporting ATPase"/>
    <property type="match status" value="1"/>
</dbReference>
<dbReference type="RefSeq" id="XP_022149906.1">
    <property type="nucleotide sequence ID" value="XM_022294214.1"/>
</dbReference>
<dbReference type="FunFam" id="1.20.1110.10:FF:000097">
    <property type="entry name" value="Calcium-transporting ATPase 9 plasma membrane-type"/>
    <property type="match status" value="1"/>
</dbReference>
<evidence type="ECO:0000256" key="6">
    <source>
        <dbReference type="ARBA" id="ARBA00022723"/>
    </source>
</evidence>
<dbReference type="GO" id="GO:0012505">
    <property type="term" value="C:endomembrane system"/>
    <property type="evidence" value="ECO:0007669"/>
    <property type="project" value="UniProtKB-SubCell"/>
</dbReference>
<dbReference type="GeneID" id="111018208"/>
<dbReference type="GO" id="GO:0005388">
    <property type="term" value="F:P-type calcium transporter activity"/>
    <property type="evidence" value="ECO:0007669"/>
    <property type="project" value="UniProtKB-EC"/>
</dbReference>
<dbReference type="Pfam" id="PF00690">
    <property type="entry name" value="Cation_ATPase_N"/>
    <property type="match status" value="1"/>
</dbReference>
<dbReference type="CDD" id="cd02081">
    <property type="entry name" value="P-type_ATPase_Ca_PMCA-like"/>
    <property type="match status" value="1"/>
</dbReference>
<dbReference type="InterPro" id="IPR023214">
    <property type="entry name" value="HAD_sf"/>
</dbReference>
<dbReference type="InterPro" id="IPR008250">
    <property type="entry name" value="ATPase_P-typ_transduc_dom_A_sf"/>
</dbReference>
<dbReference type="Gene3D" id="1.20.1110.10">
    <property type="entry name" value="Calcium-transporting ATPase, transmembrane domain"/>
    <property type="match status" value="1"/>
</dbReference>
<dbReference type="FunFam" id="3.40.50.1000:FF:000011">
    <property type="entry name" value="Calcium-transporting ATPase"/>
    <property type="match status" value="1"/>
</dbReference>
<dbReference type="PANTHER" id="PTHR24093:SF369">
    <property type="entry name" value="CALCIUM-TRANSPORTING ATPASE"/>
    <property type="match status" value="1"/>
</dbReference>
<accession>A0A6J1D9U6</accession>
<dbReference type="EC" id="7.2.2.10" evidence="17"/>
<keyword evidence="20" id="KW-1185">Reference proteome</keyword>
<dbReference type="GO" id="GO:0005524">
    <property type="term" value="F:ATP binding"/>
    <property type="evidence" value="ECO:0007669"/>
    <property type="project" value="UniProtKB-KW"/>
</dbReference>
<dbReference type="Gene3D" id="3.40.50.1000">
    <property type="entry name" value="HAD superfamily/HAD-like"/>
    <property type="match status" value="1"/>
</dbReference>
<keyword evidence="15 17" id="KW-0472">Membrane</keyword>
<dbReference type="Pfam" id="PF00122">
    <property type="entry name" value="E1-E2_ATPase"/>
    <property type="match status" value="1"/>
</dbReference>
<feature type="transmembrane region" description="Helical" evidence="17">
    <location>
        <begin position="1030"/>
        <end position="1051"/>
    </location>
</feature>
<keyword evidence="11" id="KW-0112">Calmodulin-binding</keyword>
<keyword evidence="8 17" id="KW-0106">Calcium</keyword>
<evidence type="ECO:0000256" key="11">
    <source>
        <dbReference type="ARBA" id="ARBA00022860"/>
    </source>
</evidence>
<reference evidence="21" key="1">
    <citation type="submission" date="2025-08" db="UniProtKB">
        <authorList>
            <consortium name="RefSeq"/>
        </authorList>
    </citation>
    <scope>IDENTIFICATION</scope>
</reference>
<dbReference type="SUPFAM" id="SSF81653">
    <property type="entry name" value="Calcium ATPase, transduction domain A"/>
    <property type="match status" value="1"/>
</dbReference>
<dbReference type="PANTHER" id="PTHR24093">
    <property type="entry name" value="CATION TRANSPORTING ATPASE"/>
    <property type="match status" value="1"/>
</dbReference>
<evidence type="ECO:0000256" key="5">
    <source>
        <dbReference type="ARBA" id="ARBA00022692"/>
    </source>
</evidence>
<keyword evidence="14 17" id="KW-0406">Ion transport</keyword>
<evidence type="ECO:0000256" key="14">
    <source>
        <dbReference type="ARBA" id="ARBA00023065"/>
    </source>
</evidence>
<dbReference type="NCBIfam" id="TIGR01517">
    <property type="entry name" value="ATPase-IIB_Ca"/>
    <property type="match status" value="1"/>
</dbReference>
<dbReference type="FunFam" id="1.20.5.170:FF:000029">
    <property type="entry name" value="Calcium-transporting ATPase"/>
    <property type="match status" value="1"/>
</dbReference>
<evidence type="ECO:0000256" key="10">
    <source>
        <dbReference type="ARBA" id="ARBA00022842"/>
    </source>
</evidence>
<comment type="subcellular location">
    <subcellularLocation>
        <location evidence="1">Endomembrane system</location>
        <topology evidence="1">Multi-pass membrane protein</topology>
    </subcellularLocation>
    <subcellularLocation>
        <location evidence="17">Membrane</location>
        <topology evidence="17">Multi-pass membrane protein</topology>
    </subcellularLocation>
</comment>
<gene>
    <name evidence="21" type="primary">LOC111018208</name>
</gene>
<dbReference type="Pfam" id="PF13246">
    <property type="entry name" value="Cation_ATPase"/>
    <property type="match status" value="1"/>
</dbReference>
<evidence type="ECO:0000313" key="21">
    <source>
        <dbReference type="RefSeq" id="XP_022149906.1"/>
    </source>
</evidence>
<feature type="transmembrane region" description="Helical" evidence="17">
    <location>
        <begin position="224"/>
        <end position="243"/>
    </location>
</feature>
<keyword evidence="7 17" id="KW-0547">Nucleotide-binding</keyword>
<evidence type="ECO:0000256" key="4">
    <source>
        <dbReference type="ARBA" id="ARBA00022568"/>
    </source>
</evidence>
<keyword evidence="13 17" id="KW-1133">Transmembrane helix</keyword>
<evidence type="ECO:0000256" key="9">
    <source>
        <dbReference type="ARBA" id="ARBA00022840"/>
    </source>
</evidence>
<dbReference type="Proteomes" id="UP000504603">
    <property type="component" value="Unplaced"/>
</dbReference>
<dbReference type="GO" id="GO:0005886">
    <property type="term" value="C:plasma membrane"/>
    <property type="evidence" value="ECO:0007669"/>
    <property type="project" value="UniProtKB-ARBA"/>
</dbReference>
<dbReference type="KEGG" id="mcha:111018208"/>
<evidence type="ECO:0000256" key="13">
    <source>
        <dbReference type="ARBA" id="ARBA00022989"/>
    </source>
</evidence>
<dbReference type="InterPro" id="IPR006068">
    <property type="entry name" value="ATPase_P-typ_cation-transptr_C"/>
</dbReference>
<protein>
    <recommendedName>
        <fullName evidence="17">Calcium-transporting ATPase</fullName>
        <ecNumber evidence="17">7.2.2.10</ecNumber>
    </recommendedName>
</protein>
<comment type="similarity">
    <text evidence="2 17">Belongs to the cation transport ATPase (P-type) (TC 3.A.3) family. Type IIB subfamily.</text>
</comment>
<dbReference type="InterPro" id="IPR023298">
    <property type="entry name" value="ATPase_P-typ_TM_dom_sf"/>
</dbReference>
<evidence type="ECO:0000256" key="16">
    <source>
        <dbReference type="ARBA" id="ARBA00048694"/>
    </source>
</evidence>
<dbReference type="GO" id="GO:0005516">
    <property type="term" value="F:calmodulin binding"/>
    <property type="evidence" value="ECO:0007669"/>
    <property type="project" value="UniProtKB-KW"/>
</dbReference>
<organism evidence="20 21">
    <name type="scientific">Momordica charantia</name>
    <name type="common">Bitter gourd</name>
    <name type="synonym">Balsam pear</name>
    <dbReference type="NCBI Taxonomy" id="3673"/>
    <lineage>
        <taxon>Eukaryota</taxon>
        <taxon>Viridiplantae</taxon>
        <taxon>Streptophyta</taxon>
        <taxon>Embryophyta</taxon>
        <taxon>Tracheophyta</taxon>
        <taxon>Spermatophyta</taxon>
        <taxon>Magnoliopsida</taxon>
        <taxon>eudicotyledons</taxon>
        <taxon>Gunneridae</taxon>
        <taxon>Pentapetalae</taxon>
        <taxon>rosids</taxon>
        <taxon>fabids</taxon>
        <taxon>Cucurbitales</taxon>
        <taxon>Cucurbitaceae</taxon>
        <taxon>Momordiceae</taxon>
        <taxon>Momordica</taxon>
    </lineage>
</organism>
<dbReference type="FunFam" id="1.20.1110.10:FF:000036">
    <property type="entry name" value="Calcium-transporting ATPase"/>
    <property type="match status" value="1"/>
</dbReference>
<comment type="caution">
    <text evidence="17">Lacks conserved residue(s) required for the propagation of feature annotation.</text>
</comment>
<dbReference type="SFLD" id="SFLDG00002">
    <property type="entry name" value="C1.7:_P-type_atpase_like"/>
    <property type="match status" value="1"/>
</dbReference>
<feature type="transmembrane region" description="Helical" evidence="17">
    <location>
        <begin position="374"/>
        <end position="398"/>
    </location>
</feature>
<feature type="transmembrane region" description="Helical" evidence="17">
    <location>
        <begin position="191"/>
        <end position="212"/>
    </location>
</feature>
<dbReference type="SFLD" id="SFLDF00027">
    <property type="entry name" value="p-type_atpase"/>
    <property type="match status" value="1"/>
</dbReference>
<dbReference type="Gene3D" id="1.20.5.170">
    <property type="match status" value="1"/>
</dbReference>
<evidence type="ECO:0000256" key="15">
    <source>
        <dbReference type="ARBA" id="ARBA00023136"/>
    </source>
</evidence>
<dbReference type="InterPro" id="IPR023299">
    <property type="entry name" value="ATPase_P-typ_cyto_dom_N"/>
</dbReference>
<evidence type="ECO:0000313" key="20">
    <source>
        <dbReference type="Proteomes" id="UP000504603"/>
    </source>
</evidence>
<dbReference type="FunFam" id="2.70.150.10:FF:000006">
    <property type="entry name" value="Calcium-transporting ATPase"/>
    <property type="match status" value="1"/>
</dbReference>
<dbReference type="PRINTS" id="PR00119">
    <property type="entry name" value="CATATPASE"/>
</dbReference>
<dbReference type="NCBIfam" id="TIGR01494">
    <property type="entry name" value="ATPase_P-type"/>
    <property type="match status" value="3"/>
</dbReference>
<keyword evidence="12" id="KW-1278">Translocase</keyword>
<dbReference type="SUPFAM" id="SSF81660">
    <property type="entry name" value="Metal cation-transporting ATPase, ATP-binding domain N"/>
    <property type="match status" value="1"/>
</dbReference>
<comment type="catalytic activity">
    <reaction evidence="16 17">
        <text>Ca(2+)(in) + ATP + H2O = Ca(2+)(out) + ADP + phosphate + H(+)</text>
        <dbReference type="Rhea" id="RHEA:18105"/>
        <dbReference type="ChEBI" id="CHEBI:15377"/>
        <dbReference type="ChEBI" id="CHEBI:15378"/>
        <dbReference type="ChEBI" id="CHEBI:29108"/>
        <dbReference type="ChEBI" id="CHEBI:30616"/>
        <dbReference type="ChEBI" id="CHEBI:43474"/>
        <dbReference type="ChEBI" id="CHEBI:456216"/>
        <dbReference type="EC" id="7.2.2.10"/>
    </reaction>
</comment>
<keyword evidence="4 17" id="KW-0109">Calcium transport</keyword>
<dbReference type="InterPro" id="IPR004014">
    <property type="entry name" value="ATPase_P-typ_cation-transptr_N"/>
</dbReference>
<dbReference type="OrthoDB" id="3352408at2759"/>
<dbReference type="InterPro" id="IPR044492">
    <property type="entry name" value="P_typ_ATPase_HD_dom"/>
</dbReference>
<dbReference type="InterPro" id="IPR024750">
    <property type="entry name" value="Ca_ATPase_N_dom"/>
</dbReference>
<feature type="transmembrane region" description="Helical" evidence="17">
    <location>
        <begin position="997"/>
        <end position="1018"/>
    </location>
</feature>
<evidence type="ECO:0000256" key="8">
    <source>
        <dbReference type="ARBA" id="ARBA00022837"/>
    </source>
</evidence>
<evidence type="ECO:0000256" key="2">
    <source>
        <dbReference type="ARBA" id="ARBA00006124"/>
    </source>
</evidence>
<evidence type="ECO:0000256" key="17">
    <source>
        <dbReference type="RuleBase" id="RU361146"/>
    </source>
</evidence>
<evidence type="ECO:0000256" key="7">
    <source>
        <dbReference type="ARBA" id="ARBA00022741"/>
    </source>
</evidence>
<proteinExistence type="inferred from homology"/>
<dbReference type="Gene3D" id="2.70.150.10">
    <property type="entry name" value="Calcium-transporting ATPase, cytoplasmic transduction domain A"/>
    <property type="match status" value="1"/>
</dbReference>
<comment type="function">
    <text evidence="17">Catalyzes the hydrolysis of ATP coupled with the transport of calcium.</text>
</comment>
<dbReference type="InterPro" id="IPR018303">
    <property type="entry name" value="ATPase_P-typ_P_site"/>
</dbReference>
<dbReference type="SUPFAM" id="SSF81665">
    <property type="entry name" value="Calcium ATPase, transmembrane domain M"/>
    <property type="match status" value="1"/>
</dbReference>
<dbReference type="InterPro" id="IPR036412">
    <property type="entry name" value="HAD-like_sf"/>
</dbReference>
<keyword evidence="10" id="KW-0460">Magnesium</keyword>
<evidence type="ECO:0000256" key="1">
    <source>
        <dbReference type="ARBA" id="ARBA00004127"/>
    </source>
</evidence>
<name>A0A6J1D9U6_MOMCH</name>
<dbReference type="GO" id="GO:0046872">
    <property type="term" value="F:metal ion binding"/>
    <property type="evidence" value="ECO:0007669"/>
    <property type="project" value="UniProtKB-KW"/>
</dbReference>
<keyword evidence="6" id="KW-0479">Metal-binding</keyword>
<dbReference type="InterPro" id="IPR059000">
    <property type="entry name" value="ATPase_P-type_domA"/>
</dbReference>
<dbReference type="FunFam" id="3.40.1110.10:FF:000013">
    <property type="entry name" value="Calcium-transporting ATPase"/>
    <property type="match status" value="1"/>
</dbReference>
<dbReference type="GO" id="GO:0016887">
    <property type="term" value="F:ATP hydrolysis activity"/>
    <property type="evidence" value="ECO:0007669"/>
    <property type="project" value="InterPro"/>
</dbReference>
<feature type="domain" description="Cation-transporting P-type ATPase N-terminal" evidence="19">
    <location>
        <begin position="138"/>
        <end position="212"/>
    </location>
</feature>
<evidence type="ECO:0000256" key="3">
    <source>
        <dbReference type="ARBA" id="ARBA00022448"/>
    </source>
</evidence>
<dbReference type="SFLD" id="SFLDS00003">
    <property type="entry name" value="Haloacid_Dehalogenase"/>
    <property type="match status" value="1"/>
</dbReference>
<keyword evidence="9 17" id="KW-0067">ATP-binding</keyword>